<dbReference type="OMA" id="QVCNSFK"/>
<dbReference type="AlphaFoldDB" id="A0A0V0R3V4"/>
<dbReference type="Pfam" id="PF14624">
    <property type="entry name" value="Vwaint"/>
    <property type="match status" value="1"/>
</dbReference>
<dbReference type="PANTHER" id="PTHR10579">
    <property type="entry name" value="CALCIUM-ACTIVATED CHLORIDE CHANNEL REGULATOR"/>
    <property type="match status" value="1"/>
</dbReference>
<accession>A0A0V0R3V4</accession>
<dbReference type="Gene3D" id="3.40.50.410">
    <property type="entry name" value="von Willebrand factor, type A domain"/>
    <property type="match status" value="1"/>
</dbReference>
<dbReference type="SUPFAM" id="SSF53300">
    <property type="entry name" value="vWA-like"/>
    <property type="match status" value="1"/>
</dbReference>
<dbReference type="InterPro" id="IPR032838">
    <property type="entry name" value="Vwaint_dom"/>
</dbReference>
<dbReference type="SUPFAM" id="SSF51294">
    <property type="entry name" value="Hedgehog/intein (Hint) domain"/>
    <property type="match status" value="1"/>
</dbReference>
<sequence>MELDDAKVQQLQNQPNEGDFQLQVLNNQNDVMVQIVPPKGEKRTPLDICCVVDTSGSMGSAASVGKDAEQTGLSILDIVKHALKTVIHNLEDQDNLSIVRFDDQASIQLKMTNMDKKGKNQAQTSVEALNLGGCTNLWDGLKTGLDLIRDGSINKNTAVMVFTDGVPNVDPPRGYIPTLQKYLDEHGQICQIHTFGFGYSLNSKLLNQISQVGNGNYSFIPDAGMVGTVFINAISNLLSTVATNAMISLEPQNGAALLDQDGIKGYQCQKASWGLNVFLGTIQFEQSRNVAFKLDLKNHKPDTPYLYVKFKYQSVDPQYKETLNLEVEQMEKNNGNAEELETHLLRNKFIQVVENMVKTNISVQDAKKILEDLKQDFKKSQAFQNKGNTYLQDIYKDIEGEVCLAYEKQENLKRWGQHYLPSLINAHLVQQQNNFKDHGVQHYGGKLFNKIRDEAEKSFVKLPPPKPSRVTYGYNNNNNNNNNNQGQPTFKKINMAQYNNRGGVCFAKGSLVLMSDGSEKKVEEIQKGDRIQTGGNLVKSVECVVESLCEGGEADMVQLENGLLLTTHHPVKNSGQWVFPVDIAGARKVKSQSVYSFLLKERDNLQGENTIIVNGIEAATLAHGVRGKVIEHKYFGSERIVSDLKKIKGWERGHIILKENSLIRCEKTTLIKGLNISKNNQEISI</sequence>
<dbReference type="Gene3D" id="2.170.16.10">
    <property type="entry name" value="Hedgehog/Intein (Hint) domain"/>
    <property type="match status" value="1"/>
</dbReference>
<feature type="domain" description="VWFA" evidence="1">
    <location>
        <begin position="47"/>
        <end position="241"/>
    </location>
</feature>
<dbReference type="PANTHER" id="PTHR10579:SF156">
    <property type="entry name" value="VWFA DOMAIN-CONTAINING PROTEIN"/>
    <property type="match status" value="1"/>
</dbReference>
<dbReference type="Pfam" id="PF00092">
    <property type="entry name" value="VWA"/>
    <property type="match status" value="1"/>
</dbReference>
<dbReference type="Proteomes" id="UP000054937">
    <property type="component" value="Unassembled WGS sequence"/>
</dbReference>
<dbReference type="OrthoDB" id="426324at2759"/>
<organism evidence="2 3">
    <name type="scientific">Pseudocohnilembus persalinus</name>
    <name type="common">Ciliate</name>
    <dbReference type="NCBI Taxonomy" id="266149"/>
    <lineage>
        <taxon>Eukaryota</taxon>
        <taxon>Sar</taxon>
        <taxon>Alveolata</taxon>
        <taxon>Ciliophora</taxon>
        <taxon>Intramacronucleata</taxon>
        <taxon>Oligohymenophorea</taxon>
        <taxon>Scuticociliatia</taxon>
        <taxon>Philasterida</taxon>
        <taxon>Pseudocohnilembidae</taxon>
        <taxon>Pseudocohnilembus</taxon>
    </lineage>
</organism>
<reference evidence="2 3" key="1">
    <citation type="journal article" date="2015" name="Sci. Rep.">
        <title>Genome of the facultative scuticociliatosis pathogen Pseudocohnilembus persalinus provides insight into its virulence through horizontal gene transfer.</title>
        <authorList>
            <person name="Xiong J."/>
            <person name="Wang G."/>
            <person name="Cheng J."/>
            <person name="Tian M."/>
            <person name="Pan X."/>
            <person name="Warren A."/>
            <person name="Jiang C."/>
            <person name="Yuan D."/>
            <person name="Miao W."/>
        </authorList>
    </citation>
    <scope>NUCLEOTIDE SEQUENCE [LARGE SCALE GENOMIC DNA]</scope>
    <source>
        <strain evidence="2">36N120E</strain>
    </source>
</reference>
<proteinExistence type="predicted"/>
<evidence type="ECO:0000259" key="1">
    <source>
        <dbReference type="PROSITE" id="PS50234"/>
    </source>
</evidence>
<dbReference type="SMART" id="SM00327">
    <property type="entry name" value="VWA"/>
    <property type="match status" value="1"/>
</dbReference>
<dbReference type="PROSITE" id="PS50234">
    <property type="entry name" value="VWFA"/>
    <property type="match status" value="1"/>
</dbReference>
<protein>
    <recommendedName>
        <fullName evidence="1">VWFA domain-containing protein</fullName>
    </recommendedName>
</protein>
<comment type="caution">
    <text evidence="2">The sequence shown here is derived from an EMBL/GenBank/DDBJ whole genome shotgun (WGS) entry which is preliminary data.</text>
</comment>
<dbReference type="InterPro" id="IPR002035">
    <property type="entry name" value="VWF_A"/>
</dbReference>
<dbReference type="InParanoid" id="A0A0V0R3V4"/>
<dbReference type="InterPro" id="IPR039510">
    <property type="entry name" value="Vint_dom"/>
</dbReference>
<name>A0A0V0R3V4_PSEPJ</name>
<evidence type="ECO:0000313" key="3">
    <source>
        <dbReference type="Proteomes" id="UP000054937"/>
    </source>
</evidence>
<evidence type="ECO:0000313" key="2">
    <source>
        <dbReference type="EMBL" id="KRX09154.1"/>
    </source>
</evidence>
<dbReference type="Pfam" id="PF14623">
    <property type="entry name" value="Vint"/>
    <property type="match status" value="1"/>
</dbReference>
<dbReference type="InterPro" id="IPR036844">
    <property type="entry name" value="Hint_dom_sf"/>
</dbReference>
<dbReference type="EMBL" id="LDAU01000054">
    <property type="protein sequence ID" value="KRX09154.1"/>
    <property type="molecule type" value="Genomic_DNA"/>
</dbReference>
<gene>
    <name evidence="2" type="ORF">PPERSA_08870</name>
</gene>
<dbReference type="InterPro" id="IPR051266">
    <property type="entry name" value="CLCR"/>
</dbReference>
<dbReference type="InterPro" id="IPR036465">
    <property type="entry name" value="vWFA_dom_sf"/>
</dbReference>
<keyword evidence="3" id="KW-1185">Reference proteome</keyword>